<evidence type="ECO:0000256" key="11">
    <source>
        <dbReference type="ARBA" id="ARBA00023304"/>
    </source>
</evidence>
<comment type="pathway">
    <text evidence="3 12">Amino-acid biosynthesis; L-leucine biosynthesis; L-leucine from 3-methyl-2-oxobutanoate: step 2/4.</text>
</comment>
<organism evidence="14 15">
    <name type="scientific">Luteitalea pratensis</name>
    <dbReference type="NCBI Taxonomy" id="1855912"/>
    <lineage>
        <taxon>Bacteria</taxon>
        <taxon>Pseudomonadati</taxon>
        <taxon>Acidobacteriota</taxon>
        <taxon>Vicinamibacteria</taxon>
        <taxon>Vicinamibacterales</taxon>
        <taxon>Vicinamibacteraceae</taxon>
        <taxon>Luteitalea</taxon>
    </lineage>
</organism>
<comment type="catalytic activity">
    <reaction evidence="1 12">
        <text>(2R,3S)-3-isopropylmalate = (2S)-2-isopropylmalate</text>
        <dbReference type="Rhea" id="RHEA:32287"/>
        <dbReference type="ChEBI" id="CHEBI:1178"/>
        <dbReference type="ChEBI" id="CHEBI:35121"/>
        <dbReference type="EC" id="4.2.1.33"/>
    </reaction>
</comment>
<comment type="function">
    <text evidence="2 12">Catalyzes the isomerization between 2-isopropylmalate and 3-isopropylmalate, via the formation of 2-isopropylmaleate.</text>
</comment>
<name>A0A143PFJ1_LUTPR</name>
<sequence>MGHTLIQKVWDQHTVRTLPTGQTQLFIGLHLVHEVTTPQAFDDLRRRGWPVRFPERTFATVDHIVPTGSLARPFQDTMAEAMLSALERNCRDFGVPLYDHSTGRQGIVHVIGPELGLTQPGMTIACGDSHTSTHGAFGAVAFGIGTSQVRDVLASQCLAMEPLKVRRIRVQGVLQRGVYAKDVILKIIQVLGVKGGVGYAYEYAGSAVDGMSMDERMTMCNMSIEGGARVGYVNPDETTFAYMEGRPFAPQGEAFERAKGWWRSIASDADASYDDDVELRADSLGPVVTWGLHPGQSVGVDERVPTPGEVPAEDRPLVEEALQFMGFAPGQAIEGTPIDVAFVGSCTNSRLSDLREAARFVRGQKVARSVRAMVVPGSQAIRAQAEAEGLHEIFMAAGFDWRGSGCSMCLGMNPDKLLGREISASSSNRNFKGRQGSPTGRTLLMSPAMVAAAAIAGQVVDIRKFEPAAVEPPLVGGRA</sequence>
<comment type="subunit">
    <text evidence="12">Heterodimer of LeuC and LeuD.</text>
</comment>
<dbReference type="GO" id="GO:0009098">
    <property type="term" value="P:L-leucine biosynthetic process"/>
    <property type="evidence" value="ECO:0007669"/>
    <property type="project" value="UniProtKB-UniRule"/>
</dbReference>
<evidence type="ECO:0000256" key="2">
    <source>
        <dbReference type="ARBA" id="ARBA00002695"/>
    </source>
</evidence>
<reference evidence="15" key="2">
    <citation type="submission" date="2016-04" db="EMBL/GenBank/DDBJ databases">
        <title>First Complete Genome Sequence of a Subdivision 6 Acidobacterium.</title>
        <authorList>
            <person name="Huang S."/>
            <person name="Vieira S."/>
            <person name="Bunk B."/>
            <person name="Riedel T."/>
            <person name="Sproeer C."/>
            <person name="Overmann J."/>
        </authorList>
    </citation>
    <scope>NUCLEOTIDE SEQUENCE [LARGE SCALE GENOMIC DNA]</scope>
    <source>
        <strain evidence="15">DSM 100886 HEG_-6_39</strain>
    </source>
</reference>
<evidence type="ECO:0000256" key="6">
    <source>
        <dbReference type="ARBA" id="ARBA00022605"/>
    </source>
</evidence>
<keyword evidence="5 12" id="KW-0004">4Fe-4S</keyword>
<evidence type="ECO:0000256" key="10">
    <source>
        <dbReference type="ARBA" id="ARBA00023239"/>
    </source>
</evidence>
<feature type="binding site" evidence="12">
    <location>
        <position position="406"/>
    </location>
    <ligand>
        <name>[4Fe-4S] cluster</name>
        <dbReference type="ChEBI" id="CHEBI:49883"/>
    </ligand>
</feature>
<dbReference type="PATRIC" id="fig|1813736.3.peg.17"/>
<dbReference type="NCBIfam" id="NF009116">
    <property type="entry name" value="PRK12466.1"/>
    <property type="match status" value="1"/>
</dbReference>
<dbReference type="EC" id="4.2.1.33" evidence="12"/>
<comment type="similarity">
    <text evidence="12">Belongs to the aconitase/IPM isomerase family. LeuC type 1 subfamily.</text>
</comment>
<keyword evidence="8 12" id="KW-0408">Iron</keyword>
<evidence type="ECO:0000313" key="14">
    <source>
        <dbReference type="EMBL" id="AMY06858.1"/>
    </source>
</evidence>
<evidence type="ECO:0000259" key="13">
    <source>
        <dbReference type="Pfam" id="PF00330"/>
    </source>
</evidence>
<evidence type="ECO:0000313" key="15">
    <source>
        <dbReference type="Proteomes" id="UP000076079"/>
    </source>
</evidence>
<dbReference type="Gene3D" id="3.30.499.10">
    <property type="entry name" value="Aconitase, domain 3"/>
    <property type="match status" value="2"/>
</dbReference>
<evidence type="ECO:0000256" key="4">
    <source>
        <dbReference type="ARBA" id="ARBA00022430"/>
    </source>
</evidence>
<dbReference type="STRING" id="1855912.LuPra_00018"/>
<keyword evidence="10 12" id="KW-0456">Lyase</keyword>
<dbReference type="KEGG" id="abac:LuPra_00018"/>
<dbReference type="Pfam" id="PF00330">
    <property type="entry name" value="Aconitase"/>
    <property type="match status" value="1"/>
</dbReference>
<dbReference type="GO" id="GO:0046872">
    <property type="term" value="F:metal ion binding"/>
    <property type="evidence" value="ECO:0007669"/>
    <property type="project" value="UniProtKB-KW"/>
</dbReference>
<keyword evidence="9 12" id="KW-0411">Iron-sulfur</keyword>
<dbReference type="InterPro" id="IPR050067">
    <property type="entry name" value="IPM_dehydratase_rel_enz"/>
</dbReference>
<gene>
    <name evidence="12 14" type="primary">leuC</name>
    <name evidence="14" type="ORF">LuPra_00018</name>
</gene>
<proteinExistence type="inferred from homology"/>
<evidence type="ECO:0000256" key="5">
    <source>
        <dbReference type="ARBA" id="ARBA00022485"/>
    </source>
</evidence>
<evidence type="ECO:0000256" key="8">
    <source>
        <dbReference type="ARBA" id="ARBA00023004"/>
    </source>
</evidence>
<protein>
    <recommendedName>
        <fullName evidence="12">3-isopropylmalate dehydratase large subunit</fullName>
        <ecNumber evidence="12">4.2.1.33</ecNumber>
    </recommendedName>
    <alternativeName>
        <fullName evidence="12">Alpha-IPM isomerase</fullName>
        <shortName evidence="12">IPMI</shortName>
    </alternativeName>
    <alternativeName>
        <fullName evidence="12">Isopropylmalate isomerase</fullName>
    </alternativeName>
</protein>
<dbReference type="PANTHER" id="PTHR43822">
    <property type="entry name" value="HOMOACONITASE, MITOCHONDRIAL-RELATED"/>
    <property type="match status" value="1"/>
</dbReference>
<keyword evidence="6 12" id="KW-0028">Amino-acid biosynthesis</keyword>
<feature type="domain" description="Aconitase/3-isopropylmalate dehydratase large subunit alpha/beta/alpha" evidence="13">
    <location>
        <begin position="7"/>
        <end position="457"/>
    </location>
</feature>
<accession>A0A143PFJ1</accession>
<evidence type="ECO:0000256" key="7">
    <source>
        <dbReference type="ARBA" id="ARBA00022723"/>
    </source>
</evidence>
<keyword evidence="4 12" id="KW-0432">Leucine biosynthesis</keyword>
<dbReference type="EMBL" id="CP015136">
    <property type="protein sequence ID" value="AMY06858.1"/>
    <property type="molecule type" value="Genomic_DNA"/>
</dbReference>
<dbReference type="NCBIfam" id="TIGR00170">
    <property type="entry name" value="leuC"/>
    <property type="match status" value="1"/>
</dbReference>
<evidence type="ECO:0000256" key="3">
    <source>
        <dbReference type="ARBA" id="ARBA00004729"/>
    </source>
</evidence>
<dbReference type="PROSITE" id="PS01244">
    <property type="entry name" value="ACONITASE_2"/>
    <property type="match status" value="1"/>
</dbReference>
<dbReference type="UniPathway" id="UPA00048">
    <property type="reaction ID" value="UER00071"/>
</dbReference>
<dbReference type="InterPro" id="IPR015931">
    <property type="entry name" value="Acnase/IPM_dHydase_lsu_aba_1/3"/>
</dbReference>
<dbReference type="InterPro" id="IPR018136">
    <property type="entry name" value="Aconitase_4Fe-4S_BS"/>
</dbReference>
<dbReference type="PANTHER" id="PTHR43822:SF9">
    <property type="entry name" value="3-ISOPROPYLMALATE DEHYDRATASE"/>
    <property type="match status" value="1"/>
</dbReference>
<dbReference type="NCBIfam" id="NF004016">
    <property type="entry name" value="PRK05478.1"/>
    <property type="match status" value="1"/>
</dbReference>
<dbReference type="GO" id="GO:0051539">
    <property type="term" value="F:4 iron, 4 sulfur cluster binding"/>
    <property type="evidence" value="ECO:0007669"/>
    <property type="project" value="UniProtKB-KW"/>
</dbReference>
<dbReference type="GO" id="GO:0003861">
    <property type="term" value="F:3-isopropylmalate dehydratase activity"/>
    <property type="evidence" value="ECO:0007669"/>
    <property type="project" value="UniProtKB-UniRule"/>
</dbReference>
<dbReference type="RefSeq" id="WP_110168875.1">
    <property type="nucleotide sequence ID" value="NZ_CP015136.1"/>
</dbReference>
<feature type="binding site" evidence="12">
    <location>
        <position position="346"/>
    </location>
    <ligand>
        <name>[4Fe-4S] cluster</name>
        <dbReference type="ChEBI" id="CHEBI:49883"/>
    </ligand>
</feature>
<keyword evidence="15" id="KW-1185">Reference proteome</keyword>
<evidence type="ECO:0000256" key="1">
    <source>
        <dbReference type="ARBA" id="ARBA00000491"/>
    </source>
</evidence>
<dbReference type="SUPFAM" id="SSF53732">
    <property type="entry name" value="Aconitase iron-sulfur domain"/>
    <property type="match status" value="1"/>
</dbReference>
<dbReference type="AlphaFoldDB" id="A0A143PFJ1"/>
<dbReference type="HAMAP" id="MF_01026">
    <property type="entry name" value="LeuC_type1"/>
    <property type="match status" value="1"/>
</dbReference>
<keyword evidence="11 12" id="KW-0100">Branched-chain amino acid biosynthesis</keyword>
<dbReference type="CDD" id="cd01583">
    <property type="entry name" value="IPMI"/>
    <property type="match status" value="1"/>
</dbReference>
<dbReference type="PRINTS" id="PR00415">
    <property type="entry name" value="ACONITASE"/>
</dbReference>
<evidence type="ECO:0000256" key="12">
    <source>
        <dbReference type="HAMAP-Rule" id="MF_01026"/>
    </source>
</evidence>
<keyword evidence="7 12" id="KW-0479">Metal-binding</keyword>
<dbReference type="InterPro" id="IPR004430">
    <property type="entry name" value="3-IsopropMal_deHydase_lsu"/>
</dbReference>
<dbReference type="InterPro" id="IPR001030">
    <property type="entry name" value="Acoase/IPM_deHydtase_lsu_aba"/>
</dbReference>
<evidence type="ECO:0000256" key="9">
    <source>
        <dbReference type="ARBA" id="ARBA00023014"/>
    </source>
</evidence>
<dbReference type="OrthoDB" id="9802769at2"/>
<dbReference type="PROSITE" id="PS00450">
    <property type="entry name" value="ACONITASE_1"/>
    <property type="match status" value="1"/>
</dbReference>
<comment type="cofactor">
    <cofactor evidence="12">
        <name>[4Fe-4S] cluster</name>
        <dbReference type="ChEBI" id="CHEBI:49883"/>
    </cofactor>
    <text evidence="12">Binds 1 [4Fe-4S] cluster per subunit.</text>
</comment>
<dbReference type="InterPro" id="IPR036008">
    <property type="entry name" value="Aconitase_4Fe-4S_dom"/>
</dbReference>
<reference evidence="14 15" key="1">
    <citation type="journal article" date="2016" name="Genome Announc.">
        <title>First Complete Genome Sequence of a Subdivision 6 Acidobacterium Strain.</title>
        <authorList>
            <person name="Huang S."/>
            <person name="Vieira S."/>
            <person name="Bunk B."/>
            <person name="Riedel T."/>
            <person name="Sproer C."/>
            <person name="Overmann J."/>
        </authorList>
    </citation>
    <scope>NUCLEOTIDE SEQUENCE [LARGE SCALE GENOMIC DNA]</scope>
    <source>
        <strain evidence="15">DSM 100886 HEG_-6_39</strain>
    </source>
</reference>
<dbReference type="InterPro" id="IPR033941">
    <property type="entry name" value="IPMI_cat"/>
</dbReference>
<dbReference type="Proteomes" id="UP000076079">
    <property type="component" value="Chromosome"/>
</dbReference>
<feature type="binding site" evidence="12">
    <location>
        <position position="409"/>
    </location>
    <ligand>
        <name>[4Fe-4S] cluster</name>
        <dbReference type="ChEBI" id="CHEBI:49883"/>
    </ligand>
</feature>